<protein>
    <recommendedName>
        <fullName evidence="5">Secreted protein</fullName>
    </recommendedName>
</protein>
<dbReference type="RefSeq" id="XP_064700581.1">
    <property type="nucleotide sequence ID" value="XM_064853846.1"/>
</dbReference>
<gene>
    <name evidence="3" type="ORF">LTR84_010309</name>
</gene>
<name>A0AAV9MWI6_9EURO</name>
<feature type="signal peptide" evidence="2">
    <location>
        <begin position="1"/>
        <end position="19"/>
    </location>
</feature>
<keyword evidence="2" id="KW-0732">Signal</keyword>
<evidence type="ECO:0000313" key="4">
    <source>
        <dbReference type="Proteomes" id="UP001358417"/>
    </source>
</evidence>
<dbReference type="AlphaFoldDB" id="A0AAV9MWI6"/>
<evidence type="ECO:0008006" key="5">
    <source>
        <dbReference type="Google" id="ProtNLM"/>
    </source>
</evidence>
<accession>A0AAV9MWI6</accession>
<proteinExistence type="predicted"/>
<feature type="region of interest" description="Disordered" evidence="1">
    <location>
        <begin position="83"/>
        <end position="104"/>
    </location>
</feature>
<feature type="chain" id="PRO_5043440676" description="Secreted protein" evidence="2">
    <location>
        <begin position="20"/>
        <end position="104"/>
    </location>
</feature>
<evidence type="ECO:0000256" key="1">
    <source>
        <dbReference type="SAM" id="MobiDB-lite"/>
    </source>
</evidence>
<feature type="compositionally biased region" description="Polar residues" evidence="1">
    <location>
        <begin position="83"/>
        <end position="96"/>
    </location>
</feature>
<reference evidence="3 4" key="1">
    <citation type="submission" date="2023-08" db="EMBL/GenBank/DDBJ databases">
        <title>Black Yeasts Isolated from many extreme environments.</title>
        <authorList>
            <person name="Coleine C."/>
            <person name="Stajich J.E."/>
            <person name="Selbmann L."/>
        </authorList>
    </citation>
    <scope>NUCLEOTIDE SEQUENCE [LARGE SCALE GENOMIC DNA]</scope>
    <source>
        <strain evidence="3 4">CCFEE 5792</strain>
    </source>
</reference>
<comment type="caution">
    <text evidence="3">The sequence shown here is derived from an EMBL/GenBank/DDBJ whole genome shotgun (WGS) entry which is preliminary data.</text>
</comment>
<dbReference type="GeneID" id="89978467"/>
<dbReference type="EMBL" id="JAVRRD010000041">
    <property type="protein sequence ID" value="KAK5044937.1"/>
    <property type="molecule type" value="Genomic_DNA"/>
</dbReference>
<dbReference type="Proteomes" id="UP001358417">
    <property type="component" value="Unassembled WGS sequence"/>
</dbReference>
<keyword evidence="4" id="KW-1185">Reference proteome</keyword>
<evidence type="ECO:0000313" key="3">
    <source>
        <dbReference type="EMBL" id="KAK5044937.1"/>
    </source>
</evidence>
<sequence>MFGFHHVLTTLTALWAVLSSSTDDAVIYYRDYVAPYLFEPLALAGPSPPPASVTYPFLNNDEFARNQVVTMAMPSRTQMTTSLPQFYRSPPQSGHLTTHFRLSP</sequence>
<evidence type="ECO:0000256" key="2">
    <source>
        <dbReference type="SAM" id="SignalP"/>
    </source>
</evidence>
<organism evidence="3 4">
    <name type="scientific">Exophiala bonariae</name>
    <dbReference type="NCBI Taxonomy" id="1690606"/>
    <lineage>
        <taxon>Eukaryota</taxon>
        <taxon>Fungi</taxon>
        <taxon>Dikarya</taxon>
        <taxon>Ascomycota</taxon>
        <taxon>Pezizomycotina</taxon>
        <taxon>Eurotiomycetes</taxon>
        <taxon>Chaetothyriomycetidae</taxon>
        <taxon>Chaetothyriales</taxon>
        <taxon>Herpotrichiellaceae</taxon>
        <taxon>Exophiala</taxon>
    </lineage>
</organism>